<evidence type="ECO:0000256" key="7">
    <source>
        <dbReference type="HAMAP-Rule" id="MF_03179"/>
    </source>
</evidence>
<evidence type="ECO:0000256" key="6">
    <source>
        <dbReference type="ARBA" id="ARBA00048117"/>
    </source>
</evidence>
<keyword evidence="10" id="KW-1185">Reference proteome</keyword>
<evidence type="ECO:0000259" key="8">
    <source>
        <dbReference type="Pfam" id="PF00814"/>
    </source>
</evidence>
<dbReference type="GO" id="GO:0061711">
    <property type="term" value="F:tRNA N(6)-L-threonylcarbamoyladenine synthase activity"/>
    <property type="evidence" value="ECO:0007669"/>
    <property type="project" value="UniProtKB-EC"/>
</dbReference>
<proteinExistence type="inferred from homology"/>
<keyword evidence="3 7" id="KW-0819">tRNA processing</keyword>
<dbReference type="AlphaFoldDB" id="A0A0D7A1E8"/>
<keyword evidence="7" id="KW-0496">Mitochondrion</keyword>
<organism evidence="9 10">
    <name type="scientific">Fistulina hepatica ATCC 64428</name>
    <dbReference type="NCBI Taxonomy" id="1128425"/>
    <lineage>
        <taxon>Eukaryota</taxon>
        <taxon>Fungi</taxon>
        <taxon>Dikarya</taxon>
        <taxon>Basidiomycota</taxon>
        <taxon>Agaricomycotina</taxon>
        <taxon>Agaricomycetes</taxon>
        <taxon>Agaricomycetidae</taxon>
        <taxon>Agaricales</taxon>
        <taxon>Fistulinaceae</taxon>
        <taxon>Fistulina</taxon>
    </lineage>
</organism>
<name>A0A0D7A1E8_9AGAR</name>
<dbReference type="InterPro" id="IPR017861">
    <property type="entry name" value="KAE1/TsaD"/>
</dbReference>
<evidence type="ECO:0000313" key="9">
    <source>
        <dbReference type="EMBL" id="KIY44555.1"/>
    </source>
</evidence>
<comment type="subcellular location">
    <subcellularLocation>
        <location evidence="7">Mitochondrion</location>
    </subcellularLocation>
</comment>
<dbReference type="PANTHER" id="PTHR11735">
    <property type="entry name" value="TRNA N6-ADENOSINE THREONYLCARBAMOYLTRANSFERASE"/>
    <property type="match status" value="1"/>
</dbReference>
<dbReference type="EMBL" id="KN882089">
    <property type="protein sequence ID" value="KIY44555.1"/>
    <property type="molecule type" value="Genomic_DNA"/>
</dbReference>
<comment type="similarity">
    <text evidence="7">Belongs to the KAE1 / TsaD family.</text>
</comment>
<dbReference type="SUPFAM" id="SSF53067">
    <property type="entry name" value="Actin-like ATPase domain"/>
    <property type="match status" value="1"/>
</dbReference>
<dbReference type="CDD" id="cd24134">
    <property type="entry name" value="ASKHA_NBD_OSGEPL1_QRI7_euk"/>
    <property type="match status" value="1"/>
</dbReference>
<comment type="catalytic activity">
    <reaction evidence="6 7">
        <text>L-threonylcarbamoyladenylate + adenosine(37) in tRNA = N(6)-L-threonylcarbamoyladenosine(37) in tRNA + AMP + H(+)</text>
        <dbReference type="Rhea" id="RHEA:37059"/>
        <dbReference type="Rhea" id="RHEA-COMP:10162"/>
        <dbReference type="Rhea" id="RHEA-COMP:10163"/>
        <dbReference type="ChEBI" id="CHEBI:15378"/>
        <dbReference type="ChEBI" id="CHEBI:73682"/>
        <dbReference type="ChEBI" id="CHEBI:74411"/>
        <dbReference type="ChEBI" id="CHEBI:74418"/>
        <dbReference type="ChEBI" id="CHEBI:456215"/>
        <dbReference type="EC" id="2.3.1.234"/>
    </reaction>
</comment>
<keyword evidence="9" id="KW-0645">Protease</keyword>
<comment type="function">
    <text evidence="7">Required for the formation of a threonylcarbamoyl group on adenosine at position 37 (t(6)A37) in mitochondrial tRNAs that read codons beginning with adenine. Probably involved in the transfer of the threonylcarbamoyl moiety of threonylcarbamoyl-AMP (TC-AMP) to the N6 group of A37. Involved in mitochondrial genome maintenance.</text>
</comment>
<dbReference type="EC" id="2.3.1.234" evidence="1"/>
<dbReference type="InterPro" id="IPR022450">
    <property type="entry name" value="TsaD"/>
</dbReference>
<dbReference type="GO" id="GO:0006508">
    <property type="term" value="P:proteolysis"/>
    <property type="evidence" value="ECO:0007669"/>
    <property type="project" value="UniProtKB-KW"/>
</dbReference>
<keyword evidence="2 7" id="KW-0808">Transferase</keyword>
<dbReference type="InterPro" id="IPR043129">
    <property type="entry name" value="ATPase_NBD"/>
</dbReference>
<dbReference type="GO" id="GO:0072670">
    <property type="term" value="P:mitochondrial tRNA threonylcarbamoyladenosine modification"/>
    <property type="evidence" value="ECO:0007669"/>
    <property type="project" value="TreeGrafter"/>
</dbReference>
<dbReference type="Gene3D" id="3.30.420.40">
    <property type="match status" value="2"/>
</dbReference>
<sequence length="398" mass="42902">MSALRSSLCCSLRPLKPYSPLKSSSFLRSFTVLALESSADDTCAAVVNSERQILSNVVIGQNHIHKITGGIEPWLAIHAHQENMPKAIRKALFDAQLTMNEIDGIAFTRGPGIGGALSVCGNAARNMAAALSKPLVGVHHMQAHALTPFLTGPSPSDGGEVTASDPQYPFLSVLVSGGHTLALLATSPLQFRILATTTDESIGRCFDKVARHLRLQWGDRGLGSALERCAAGDDSVDALRARLPRIFLNELAFSFSGLHSLMQTAIQERGGPENLSPIERAGMARAFQGAAVAQLEEKVELAIKWCHDQGIIVRDIVVSGGVASNAFLRQRLRACAETVRQNTGTTMHLHFPPLEYCTDNAAMIAWASMYRFLSGDFDDYSIQSKPKWSIDSLASAGH</sequence>
<comment type="subunit">
    <text evidence="7">Homodimer.</text>
</comment>
<keyword evidence="9" id="KW-0378">Hydrolase</keyword>
<dbReference type="Pfam" id="PF00814">
    <property type="entry name" value="TsaD"/>
    <property type="match status" value="1"/>
</dbReference>
<evidence type="ECO:0000256" key="2">
    <source>
        <dbReference type="ARBA" id="ARBA00022679"/>
    </source>
</evidence>
<dbReference type="GO" id="GO:0008233">
    <property type="term" value="F:peptidase activity"/>
    <property type="evidence" value="ECO:0007669"/>
    <property type="project" value="UniProtKB-KW"/>
</dbReference>
<dbReference type="PRINTS" id="PR00789">
    <property type="entry name" value="OSIALOPTASE"/>
</dbReference>
<protein>
    <recommendedName>
        <fullName evidence="1">N(6)-L-threonylcarbamoyladenine synthase</fullName>
        <ecNumber evidence="1">2.3.1.234</ecNumber>
    </recommendedName>
</protein>
<evidence type="ECO:0000256" key="1">
    <source>
        <dbReference type="ARBA" id="ARBA00012156"/>
    </source>
</evidence>
<comment type="cofactor">
    <cofactor evidence="7">
        <name>a divalent metal cation</name>
        <dbReference type="ChEBI" id="CHEBI:60240"/>
    </cofactor>
    <text evidence="7">Binds 1 divalent metal cation per subunit.</text>
</comment>
<evidence type="ECO:0000313" key="10">
    <source>
        <dbReference type="Proteomes" id="UP000054144"/>
    </source>
</evidence>
<keyword evidence="4 7" id="KW-0479">Metal-binding</keyword>
<evidence type="ECO:0000256" key="4">
    <source>
        <dbReference type="ARBA" id="ARBA00022723"/>
    </source>
</evidence>
<dbReference type="Proteomes" id="UP000054144">
    <property type="component" value="Unassembled WGS sequence"/>
</dbReference>
<dbReference type="GO" id="GO:0005739">
    <property type="term" value="C:mitochondrion"/>
    <property type="evidence" value="ECO:0007669"/>
    <property type="project" value="UniProtKB-SubCell"/>
</dbReference>
<dbReference type="PANTHER" id="PTHR11735:SF6">
    <property type="entry name" value="TRNA N6-ADENOSINE THREONYLCARBAMOYLTRANSFERASE, MITOCHONDRIAL"/>
    <property type="match status" value="1"/>
</dbReference>
<dbReference type="HAMAP" id="MF_01445">
    <property type="entry name" value="TsaD"/>
    <property type="match status" value="1"/>
</dbReference>
<dbReference type="NCBIfam" id="TIGR00329">
    <property type="entry name" value="gcp_kae1"/>
    <property type="match status" value="1"/>
</dbReference>
<dbReference type="GO" id="GO:0046872">
    <property type="term" value="F:metal ion binding"/>
    <property type="evidence" value="ECO:0007669"/>
    <property type="project" value="UniProtKB-KW"/>
</dbReference>
<keyword evidence="5 7" id="KW-0012">Acyltransferase</keyword>
<evidence type="ECO:0000256" key="5">
    <source>
        <dbReference type="ARBA" id="ARBA00023315"/>
    </source>
</evidence>
<dbReference type="OrthoDB" id="10259622at2759"/>
<accession>A0A0D7A1E8</accession>
<gene>
    <name evidence="9" type="ORF">FISHEDRAFT_51226</name>
</gene>
<reference evidence="9 10" key="1">
    <citation type="journal article" date="2015" name="Fungal Genet. Biol.">
        <title>Evolution of novel wood decay mechanisms in Agaricales revealed by the genome sequences of Fistulina hepatica and Cylindrobasidium torrendii.</title>
        <authorList>
            <person name="Floudas D."/>
            <person name="Held B.W."/>
            <person name="Riley R."/>
            <person name="Nagy L.G."/>
            <person name="Koehler G."/>
            <person name="Ransdell A.S."/>
            <person name="Younus H."/>
            <person name="Chow J."/>
            <person name="Chiniquy J."/>
            <person name="Lipzen A."/>
            <person name="Tritt A."/>
            <person name="Sun H."/>
            <person name="Haridas S."/>
            <person name="LaButti K."/>
            <person name="Ohm R.A."/>
            <person name="Kues U."/>
            <person name="Blanchette R.A."/>
            <person name="Grigoriev I.V."/>
            <person name="Minto R.E."/>
            <person name="Hibbett D.S."/>
        </authorList>
    </citation>
    <scope>NUCLEOTIDE SEQUENCE [LARGE SCALE GENOMIC DNA]</scope>
    <source>
        <strain evidence="9 10">ATCC 64428</strain>
    </source>
</reference>
<dbReference type="InterPro" id="IPR000905">
    <property type="entry name" value="Gcp-like_dom"/>
</dbReference>
<evidence type="ECO:0000256" key="3">
    <source>
        <dbReference type="ARBA" id="ARBA00022694"/>
    </source>
</evidence>
<feature type="domain" description="Gcp-like" evidence="8">
    <location>
        <begin position="52"/>
        <end position="366"/>
    </location>
</feature>